<dbReference type="EMBL" id="CP001632">
    <property type="protein sequence ID" value="ACU93004.1"/>
    <property type="molecule type" value="Genomic_DNA"/>
</dbReference>
<protein>
    <submittedName>
        <fullName evidence="1">Uncharacterized protein</fullName>
    </submittedName>
</protein>
<name>C7M6D8_CAPOD</name>
<dbReference type="STRING" id="521097.Coch_1458"/>
<organism evidence="1 2">
    <name type="scientific">Capnocytophaga ochracea (strain ATCC 27872 / DSM 7271 / CCUG 9716 / JCM 12966 / NCTC 12371 / SS31 / VPI 2845)</name>
    <name type="common">Bacteroides ochraceus</name>
    <dbReference type="NCBI Taxonomy" id="521097"/>
    <lineage>
        <taxon>Bacteria</taxon>
        <taxon>Pseudomonadati</taxon>
        <taxon>Bacteroidota</taxon>
        <taxon>Flavobacteriia</taxon>
        <taxon>Flavobacteriales</taxon>
        <taxon>Flavobacteriaceae</taxon>
        <taxon>Capnocytophaga</taxon>
    </lineage>
</organism>
<reference evidence="1 2" key="1">
    <citation type="journal article" date="2009" name="Stand. Genomic Sci.">
        <title>Complete genome sequence of Capnocytophaga ochracea type strain (VPI 2845).</title>
        <authorList>
            <person name="Mavrommatis K."/>
            <person name="Gronow S."/>
            <person name="Saunders E."/>
            <person name="Land M."/>
            <person name="Lapidus A."/>
            <person name="Copeland A."/>
            <person name="Glavina Del Rio T."/>
            <person name="Nolan M."/>
            <person name="Lucas S."/>
            <person name="Chen F."/>
            <person name="Tice H."/>
            <person name="Cheng J.F."/>
            <person name="Bruce D."/>
            <person name="Goodwin L."/>
            <person name="Pitluck S."/>
            <person name="Pati A."/>
            <person name="Ivanova N."/>
            <person name="Chen A."/>
            <person name="Palaniappan K."/>
            <person name="Chain P."/>
            <person name="Hauser L."/>
            <person name="Chang Y.J."/>
            <person name="Jeffries C.D."/>
            <person name="Brettin T."/>
            <person name="Detter J.C."/>
            <person name="Han C."/>
            <person name="Bristow J."/>
            <person name="Goker M."/>
            <person name="Rohde M."/>
            <person name="Eisen J.A."/>
            <person name="Markowitz V."/>
            <person name="Kyrpides N.C."/>
            <person name="Klenk H.P."/>
            <person name="Hugenholtz P."/>
        </authorList>
    </citation>
    <scope>NUCLEOTIDE SEQUENCE [LARGE SCALE GENOMIC DNA]</scope>
    <source>
        <strain evidence="2">ATCC 27872 / DSM 7271 / JCM 12966 / VPI 2845</strain>
    </source>
</reference>
<sequence length="33" mass="3807">MVWLKNTAINRHKGYYATSYGHCGNYSNVLNKC</sequence>
<evidence type="ECO:0000313" key="1">
    <source>
        <dbReference type="EMBL" id="ACU93004.1"/>
    </source>
</evidence>
<dbReference type="Proteomes" id="UP000006650">
    <property type="component" value="Chromosome"/>
</dbReference>
<gene>
    <name evidence="1" type="ordered locus">Coch_1458</name>
</gene>
<proteinExistence type="predicted"/>
<keyword evidence="2" id="KW-1185">Reference proteome</keyword>
<accession>C7M6D8</accession>
<dbReference type="AlphaFoldDB" id="C7M6D8"/>
<evidence type="ECO:0000313" key="2">
    <source>
        <dbReference type="Proteomes" id="UP000006650"/>
    </source>
</evidence>
<dbReference type="HOGENOM" id="CLU_3381160_0_0_10"/>
<dbReference type="KEGG" id="coc:Coch_1458"/>